<dbReference type="Proteomes" id="UP001155546">
    <property type="component" value="Unassembled WGS sequence"/>
</dbReference>
<evidence type="ECO:0000313" key="3">
    <source>
        <dbReference type="EMBL" id="MCT7942626.1"/>
    </source>
</evidence>
<reference evidence="3" key="1">
    <citation type="journal article" date="2023" name="Int. J. Syst. Evol. Microbiol.">
        <title>&lt;i&gt;Shewanella septentrionalis&lt;/i&gt; sp. nov. and &lt;i&gt;Shewanella holmiensis&lt;/i&gt; sp. nov., isolated from Baltic Sea water and sediments.</title>
        <authorList>
            <person name="Martin-Rodriguez A.J."/>
            <person name="Thorell K."/>
            <person name="Joffre E."/>
            <person name="Jensie-Markopoulos S."/>
            <person name="Moore E.R.B."/>
            <person name="Sjoling A."/>
        </authorList>
    </citation>
    <scope>NUCLEOTIDE SEQUENCE</scope>
    <source>
        <strain evidence="3">SP1S2-7</strain>
    </source>
</reference>
<dbReference type="InterPro" id="IPR002364">
    <property type="entry name" value="Quin_OxRdtase/zeta-crystal_CS"/>
</dbReference>
<dbReference type="GO" id="GO:0008270">
    <property type="term" value="F:zinc ion binding"/>
    <property type="evidence" value="ECO:0007669"/>
    <property type="project" value="InterPro"/>
</dbReference>
<dbReference type="Pfam" id="PF13602">
    <property type="entry name" value="ADH_zinc_N_2"/>
    <property type="match status" value="1"/>
</dbReference>
<dbReference type="InterPro" id="IPR036291">
    <property type="entry name" value="NAD(P)-bd_dom_sf"/>
</dbReference>
<dbReference type="Gene3D" id="3.90.180.10">
    <property type="entry name" value="Medium-chain alcohol dehydrogenases, catalytic domain"/>
    <property type="match status" value="1"/>
</dbReference>
<dbReference type="InterPro" id="IPR013154">
    <property type="entry name" value="ADH-like_N"/>
</dbReference>
<comment type="caution">
    <text evidence="3">The sequence shown here is derived from an EMBL/GenBank/DDBJ whole genome shotgun (WGS) entry which is preliminary data.</text>
</comment>
<evidence type="ECO:0000313" key="4">
    <source>
        <dbReference type="Proteomes" id="UP001155546"/>
    </source>
</evidence>
<keyword evidence="4" id="KW-1185">Reference proteome</keyword>
<evidence type="ECO:0000256" key="1">
    <source>
        <dbReference type="ARBA" id="ARBA00023002"/>
    </source>
</evidence>
<organism evidence="3 4">
    <name type="scientific">Shewanella holmiensis</name>
    <dbReference type="NCBI Taxonomy" id="2952222"/>
    <lineage>
        <taxon>Bacteria</taxon>
        <taxon>Pseudomonadati</taxon>
        <taxon>Pseudomonadota</taxon>
        <taxon>Gammaproteobacteria</taxon>
        <taxon>Alteromonadales</taxon>
        <taxon>Shewanellaceae</taxon>
        <taxon>Shewanella</taxon>
    </lineage>
</organism>
<dbReference type="GO" id="GO:0016491">
    <property type="term" value="F:oxidoreductase activity"/>
    <property type="evidence" value="ECO:0007669"/>
    <property type="project" value="UniProtKB-KW"/>
</dbReference>
<dbReference type="InterPro" id="IPR050700">
    <property type="entry name" value="YIM1/Zinc_Alcohol_DH_Fams"/>
</dbReference>
<dbReference type="InterPro" id="IPR020843">
    <property type="entry name" value="ER"/>
</dbReference>
<dbReference type="CDD" id="cd05289">
    <property type="entry name" value="MDR_like_2"/>
    <property type="match status" value="1"/>
</dbReference>
<name>A0A9X2WNZ3_9GAMM</name>
<dbReference type="SUPFAM" id="SSF50129">
    <property type="entry name" value="GroES-like"/>
    <property type="match status" value="1"/>
</dbReference>
<dbReference type="Gene3D" id="3.40.50.720">
    <property type="entry name" value="NAD(P)-binding Rossmann-like Domain"/>
    <property type="match status" value="1"/>
</dbReference>
<keyword evidence="1" id="KW-0560">Oxidoreductase</keyword>
<dbReference type="Pfam" id="PF08240">
    <property type="entry name" value="ADH_N"/>
    <property type="match status" value="1"/>
</dbReference>
<dbReference type="SUPFAM" id="SSF51735">
    <property type="entry name" value="NAD(P)-binding Rossmann-fold domains"/>
    <property type="match status" value="1"/>
</dbReference>
<sequence length="335" mass="35771">MKALMMTQYGDVNTSLAFQTVAKPQISNNQVLIKTHAASINPIDYKVLRGDMKAFSKLTFPAGIGRDVSGVVAEIGSNVKGLAIGDEVFSRVAEPYAGTLAEYAVSDADHIVKKPNNLSHEEAASIPLVGLTAYQALIDIAKLQSGEKVLIHAGSGGLGTVAIQLAKSLGAFVATTTSTANVDLVKRIGADQVIDYKTENYLNEVKDFDVVFDTLGGNYTADAFKVIKMGGRVVSVSGELDGQTTKNLGLSFFIRGLLALKARKVTKAAEQKKALYRFVLMSPNGQQLSALADLYVANTITPVIDSVYKFDNSVEAFNSLVKGRAKGKIVINFVD</sequence>
<dbReference type="AlphaFoldDB" id="A0A9X2WNZ3"/>
<dbReference type="PROSITE" id="PS01162">
    <property type="entry name" value="QOR_ZETA_CRYSTAL"/>
    <property type="match status" value="1"/>
</dbReference>
<dbReference type="PANTHER" id="PTHR11695">
    <property type="entry name" value="ALCOHOL DEHYDROGENASE RELATED"/>
    <property type="match status" value="1"/>
</dbReference>
<dbReference type="InterPro" id="IPR011032">
    <property type="entry name" value="GroES-like_sf"/>
</dbReference>
<dbReference type="EMBL" id="JAMTCD010000016">
    <property type="protein sequence ID" value="MCT7942626.1"/>
    <property type="molecule type" value="Genomic_DNA"/>
</dbReference>
<dbReference type="RefSeq" id="WP_261298986.1">
    <property type="nucleotide sequence ID" value="NZ_JAMTCD010000016.1"/>
</dbReference>
<dbReference type="SMART" id="SM00829">
    <property type="entry name" value="PKS_ER"/>
    <property type="match status" value="1"/>
</dbReference>
<gene>
    <name evidence="3" type="ORF">NE535_12590</name>
</gene>
<protein>
    <submittedName>
        <fullName evidence="3">NADP-dependent oxidoreductase</fullName>
    </submittedName>
</protein>
<accession>A0A9X2WNZ3</accession>
<dbReference type="PANTHER" id="PTHR11695:SF294">
    <property type="entry name" value="RETICULON-4-INTERACTING PROTEIN 1, MITOCHONDRIAL"/>
    <property type="match status" value="1"/>
</dbReference>
<proteinExistence type="predicted"/>
<evidence type="ECO:0000259" key="2">
    <source>
        <dbReference type="SMART" id="SM00829"/>
    </source>
</evidence>
<feature type="domain" description="Enoyl reductase (ER)" evidence="2">
    <location>
        <begin position="11"/>
        <end position="331"/>
    </location>
</feature>